<keyword evidence="2" id="KW-0812">Transmembrane</keyword>
<dbReference type="SUPFAM" id="SSF56672">
    <property type="entry name" value="DNA/RNA polymerases"/>
    <property type="match status" value="1"/>
</dbReference>
<evidence type="ECO:0000259" key="13">
    <source>
        <dbReference type="PROSITE" id="PS50835"/>
    </source>
</evidence>
<dbReference type="SMART" id="SM00409">
    <property type="entry name" value="IG"/>
    <property type="match status" value="5"/>
</dbReference>
<feature type="domain" description="Ig-like" evidence="13">
    <location>
        <begin position="1140"/>
        <end position="1199"/>
    </location>
</feature>
<dbReference type="FunFam" id="2.60.40.10:FF:000158">
    <property type="entry name" value="Sidekick cell adhesion molecule 2"/>
    <property type="match status" value="1"/>
</dbReference>
<feature type="region of interest" description="Disordered" evidence="12">
    <location>
        <begin position="2429"/>
        <end position="2453"/>
    </location>
</feature>
<accession>A0A6A4VSK8</accession>
<keyword evidence="17" id="KW-1185">Reference proteome</keyword>
<evidence type="ECO:0000256" key="3">
    <source>
        <dbReference type="ARBA" id="ARBA00022729"/>
    </source>
</evidence>
<dbReference type="Pfam" id="PF23088">
    <property type="entry name" value="DUF7047"/>
    <property type="match status" value="1"/>
</dbReference>
<dbReference type="CDD" id="cd00303">
    <property type="entry name" value="retropepsin_like"/>
    <property type="match status" value="1"/>
</dbReference>
<dbReference type="GO" id="GO:0016020">
    <property type="term" value="C:membrane"/>
    <property type="evidence" value="ECO:0007669"/>
    <property type="project" value="UniProtKB-SubCell"/>
</dbReference>
<dbReference type="Gene3D" id="2.40.70.10">
    <property type="entry name" value="Acid Proteases"/>
    <property type="match status" value="1"/>
</dbReference>
<dbReference type="Pfam" id="PF07679">
    <property type="entry name" value="I-set"/>
    <property type="match status" value="3"/>
</dbReference>
<dbReference type="InterPro" id="IPR000477">
    <property type="entry name" value="RT_dom"/>
</dbReference>
<dbReference type="InterPro" id="IPR036397">
    <property type="entry name" value="RNaseH_sf"/>
</dbReference>
<feature type="domain" description="Fibronectin type-III" evidence="14">
    <location>
        <begin position="1891"/>
        <end position="1986"/>
    </location>
</feature>
<feature type="domain" description="Fibronectin type-III" evidence="14">
    <location>
        <begin position="2316"/>
        <end position="2418"/>
    </location>
</feature>
<dbReference type="Gene3D" id="3.30.420.10">
    <property type="entry name" value="Ribonuclease H-like superfamily/Ribonuclease H"/>
    <property type="match status" value="2"/>
</dbReference>
<dbReference type="EMBL" id="VIIS01001823">
    <property type="protein sequence ID" value="KAF0292291.1"/>
    <property type="molecule type" value="Genomic_DNA"/>
</dbReference>
<dbReference type="FunFam" id="2.60.40.10:FF:000032">
    <property type="entry name" value="palladin isoform X1"/>
    <property type="match status" value="2"/>
</dbReference>
<name>A0A6A4VSK8_AMPAM</name>
<dbReference type="SMART" id="SM00408">
    <property type="entry name" value="IGc2"/>
    <property type="match status" value="5"/>
</dbReference>
<dbReference type="SUPFAM" id="SSF53098">
    <property type="entry name" value="Ribonuclease H-like"/>
    <property type="match status" value="1"/>
</dbReference>
<dbReference type="InterPro" id="IPR003598">
    <property type="entry name" value="Ig_sub2"/>
</dbReference>
<dbReference type="GO" id="GO:0030154">
    <property type="term" value="P:cell differentiation"/>
    <property type="evidence" value="ECO:0007669"/>
    <property type="project" value="UniProtKB-ARBA"/>
</dbReference>
<dbReference type="PANTHER" id="PTHR44170:SF49">
    <property type="entry name" value="PROTEIN SIDEKICK-1 ISOFORM X1"/>
    <property type="match status" value="1"/>
</dbReference>
<dbReference type="GO" id="GO:0071897">
    <property type="term" value="P:DNA biosynthetic process"/>
    <property type="evidence" value="ECO:0007669"/>
    <property type="project" value="UniProtKB-ARBA"/>
</dbReference>
<dbReference type="CDD" id="cd00063">
    <property type="entry name" value="FN3"/>
    <property type="match status" value="9"/>
</dbReference>
<dbReference type="InterPro" id="IPR055475">
    <property type="entry name" value="DUF7047"/>
</dbReference>
<feature type="region of interest" description="Disordered" evidence="12">
    <location>
        <begin position="2295"/>
        <end position="2315"/>
    </location>
</feature>
<dbReference type="Pfam" id="PF00041">
    <property type="entry name" value="fn3"/>
    <property type="match status" value="8"/>
</dbReference>
<dbReference type="InterPro" id="IPR013106">
    <property type="entry name" value="Ig_V-set"/>
</dbReference>
<dbReference type="Pfam" id="PF00078">
    <property type="entry name" value="RVT_1"/>
    <property type="match status" value="1"/>
</dbReference>
<comment type="subcellular location">
    <subcellularLocation>
        <location evidence="1">Membrane</location>
        <topology evidence="1">Single-pass type I membrane protein</topology>
    </subcellularLocation>
</comment>
<dbReference type="CDD" id="cd00096">
    <property type="entry name" value="Ig"/>
    <property type="match status" value="2"/>
</dbReference>
<dbReference type="PROSITE" id="PS50835">
    <property type="entry name" value="IG_LIKE"/>
    <property type="match status" value="4"/>
</dbReference>
<evidence type="ECO:0000256" key="1">
    <source>
        <dbReference type="ARBA" id="ARBA00004479"/>
    </source>
</evidence>
<keyword evidence="3" id="KW-0732">Signal</keyword>
<dbReference type="SUPFAM" id="SSF49265">
    <property type="entry name" value="Fibronectin type III"/>
    <property type="match status" value="8"/>
</dbReference>
<feature type="domain" description="Ig-like" evidence="13">
    <location>
        <begin position="1204"/>
        <end position="1290"/>
    </location>
</feature>
<proteinExistence type="inferred from homology"/>
<dbReference type="OrthoDB" id="8923679at2759"/>
<gene>
    <name evidence="16" type="primary">sdk</name>
    <name evidence="16" type="ORF">FJT64_009689</name>
</gene>
<evidence type="ECO:0000256" key="2">
    <source>
        <dbReference type="ARBA" id="ARBA00022692"/>
    </source>
</evidence>
<dbReference type="Pfam" id="PF13927">
    <property type="entry name" value="Ig_3"/>
    <property type="match status" value="1"/>
</dbReference>
<dbReference type="InterPro" id="IPR013098">
    <property type="entry name" value="Ig_I-set"/>
</dbReference>
<feature type="domain" description="Ig-like" evidence="13">
    <location>
        <begin position="1299"/>
        <end position="1404"/>
    </location>
</feature>
<evidence type="ECO:0000256" key="10">
    <source>
        <dbReference type="ARBA" id="ARBA00023319"/>
    </source>
</evidence>
<keyword evidence="9" id="KW-0325">Glycoprotein</keyword>
<feature type="domain" description="Fibronectin type-III" evidence="14">
    <location>
        <begin position="1793"/>
        <end position="1887"/>
    </location>
</feature>
<feature type="domain" description="Fibronectin type-III" evidence="14">
    <location>
        <begin position="1684"/>
        <end position="1789"/>
    </location>
</feature>
<comment type="similarity">
    <text evidence="11">Belongs to the sidekick family.</text>
</comment>
<dbReference type="GO" id="GO:0009653">
    <property type="term" value="P:anatomical structure morphogenesis"/>
    <property type="evidence" value="ECO:0007669"/>
    <property type="project" value="UniProtKB-ARBA"/>
</dbReference>
<feature type="domain" description="Fibronectin type-III" evidence="14">
    <location>
        <begin position="1582"/>
        <end position="1679"/>
    </location>
</feature>
<dbReference type="PROSITE" id="PS50853">
    <property type="entry name" value="FN3"/>
    <property type="match status" value="9"/>
</dbReference>
<evidence type="ECO:0000259" key="14">
    <source>
        <dbReference type="PROSITE" id="PS50853"/>
    </source>
</evidence>
<evidence type="ECO:0000256" key="9">
    <source>
        <dbReference type="ARBA" id="ARBA00023180"/>
    </source>
</evidence>
<dbReference type="SUPFAM" id="SSF48726">
    <property type="entry name" value="Immunoglobulin"/>
    <property type="match status" value="5"/>
</dbReference>
<keyword evidence="4" id="KW-0677">Repeat</keyword>
<evidence type="ECO:0000256" key="5">
    <source>
        <dbReference type="ARBA" id="ARBA00022889"/>
    </source>
</evidence>
<dbReference type="Proteomes" id="UP000440578">
    <property type="component" value="Unassembled WGS sequence"/>
</dbReference>
<keyword evidence="10" id="KW-0393">Immunoglobulin domain</keyword>
<dbReference type="InterPro" id="IPR036116">
    <property type="entry name" value="FN3_sf"/>
</dbReference>
<dbReference type="InterPro" id="IPR021109">
    <property type="entry name" value="Peptidase_aspartic_dom_sf"/>
</dbReference>
<dbReference type="PROSITE" id="PS50994">
    <property type="entry name" value="INTEGRASE"/>
    <property type="match status" value="1"/>
</dbReference>
<dbReference type="InterPro" id="IPR003961">
    <property type="entry name" value="FN3_dom"/>
</dbReference>
<dbReference type="InterPro" id="IPR012337">
    <property type="entry name" value="RNaseH-like_sf"/>
</dbReference>
<dbReference type="FunFam" id="2.60.40.10:FF:000028">
    <property type="entry name" value="Neuronal cell adhesion molecule"/>
    <property type="match status" value="2"/>
</dbReference>
<feature type="domain" description="Fibronectin type-III" evidence="14">
    <location>
        <begin position="2423"/>
        <end position="2470"/>
    </location>
</feature>
<feature type="domain" description="Ig-like" evidence="13">
    <location>
        <begin position="1409"/>
        <end position="1496"/>
    </location>
</feature>
<sequence>MRRADAGEYQCIARNSVGAIFSEKAHVEVAYMSQFNDTEPRTIAVQSGHAAVLDLPPIDSRPKPSVRWLTARQPTLYGIKYAVTSREQLVILSVEPEDEQEYRARATNTQAGTEETSGPVALRVVAGGEDDVPPQIVVPPADQRPLQGEIAKLSCVANASCRSDPRAPIIDINVNGRKCRALVDTGCSETVVWKGMVSCWERSDASLVAVNDSPVLCCGRAVVSLGVRGATVSVRAVVVPARLLGVDVLLGMTGIDALQGVSVSGGSVRFGSDNPVASVDTAAVVQREAPPEREVCRAVDTAAVVQREAPPEREVCRAVDTAAVVQREVPPEREVCRAVDTATVVQREAPPEREVCRAVDTAAVVQREVPPEREVCRAVDTEPELRIDETDFTAVFDDVWTVRWKWAGGVAPPPLGNSIAQHGVPSCAREKFDAELALWISEGWLREYDETMYGPAQGLIPLMVVTQAAKDKVRPVLDYRELNQHPTRHTADADVCVEELRRWRRHGRRVAVLDLKKAFLQLRVDPALWPYQTVIVQGRRYCLTRVGFGLSIAPLIMKAVVRKVLAQSPGLAEAVLPYADDLLVNEAVVSADEVAEHFARFGLTCKPPERVATGARMLGLRVAESDGPALQWSRDGESPTQAPPVLTRRSVFAWAGQLTSHVPVAGWLRPAAAWMKRTANRLSPDWDTPIVSEELQREVDEVSRRFRACDPARGQWCVTGTSVVVWTDASSIARGVVLTDPDTGAIIEDASWLRAESERDVHINISELDAALNGVNLAVAWGFRRLTLRTDSVTVHRWLSDALSGKARLRTKAQSEMLIRRRVAVFRQLVIEYELEVTIELVASAVNRADEVTRVPNAWLQTADQPTTDSSKAQPVAVAAITSASASDIRTIHENIGHQGVRRTLWYARRELGVRRVSKPAVRDVVRRCQTCASIDPAPERWPGGSLGTERTWDRLAMDVTHVHGHPYLTLVDCGPSRYAIWRRLRRAGALEIVSELENVFLERGAPAEILTDNATEFRGRVMLAFAARWDVSIRFRAAYEPGGNGIVERHHRTIKVMVARQSCSVAEAVHRYNVTPKDGSDPATAPINGVLRHPGRDVDVTPRRTSDEPGDALPLKKPGVYQYDITLDSGRPLYSLETTWYKDGTPIGQAGVAYSFDDLWNRTLSLLAVGEDHTGVYSCQARLRSANFPEATAEASVTVLEPPHIDARLPPETLGDLGRTVTLTCASRGRPEPQLTWYKDTVDVGSLNTEGRYTLTANGSLVIRNLKISDTGMYQCTATNPAGEHTAYTWLRVKSSAPVMLQPPENVTVLDGQDATLSCRAEGAPPPDTQWLFNGESCRPPPPPNIQSTFNGKLLEDTVGSGRLQVLETGDLLVTGVRPENSGLYTCQRANEVGQVSASAVLSIMVRTQIIQPPVDSRVILGHVASLQCGTSVSPGVDVQVTWYHNARPLRASSRIRLLEDGGLEIREARAADVGRYTCEVVSSGGNASRSAELVVVELPYAPTNVRAQKVPSLQKSVKVSWTSGFDGNSAISKFIIQSRRVPISSMVTGSAPELGDTWATELANVSAEVREVTLTAPSGPPQGLVGSARSSSEIMTQWQAPRDEHRNGQLLGYILRYRLHGYTNAPWSSRNISNEAQRNYLIGDLITWKDYDIQVAAYNNKGTGVFSDSIRVKTREGVPEAAPTAVKAEPVSSTSVRVSWIPPDPQLINGINQGYKLQAWTEDPSTTDTGPEVTATVAPSPLDPLARQSALLEGLSRYTAYNVTVLCFTSPGDGARSGPVAVTTLQDVPGPVASMQFESVTDRSVTVLWTPPEERNGILTGYSLSWTVEGRPEETDQRNVSAEINRLEVNDLQPTTTYSLELVAWTEVGAGPARRATLRSGVEPVLPSPPTKLGVSNIQAFSVVLQFTPGFDGNSSITKWAVQAHTARNQTWEEVFTAVDPAATTLTVDRLVPFMKYRLRIVAYNVVDHNANSFVLDQLEEYMRYEVLMQSYNDVGSSASSLAVVERTREAAPGAGPENVQANATSSTTVVVTWGEILPLQRNGIILGYRVYYGYKGNDFMYKDIDGNQTRQTTLTQLRKFTRYSVQVLGRTREGDGALSLPPATVQTHDDVPGAPSNVSFPDVSYTFARVIWDEPAEPNGLLLGYKVTYHPADSTDINITHELPPESRTYTAAGLQPERSYQFSVSARSRLGWGLVAKALVYTTSNRERPQAPSAPQVSQSQVLSDRITFSWTPGRDGFAPLRYYTVQLEEEGTSWQARPDRVDPAVTSYTVRDLKPFTTYRFRIQATNDMGPSGWSDPSETVKTHPAAPRGTVGDVRVIPVTTTSVRVEWRPLPPGAWSGDAATGGYRVEYRPRADFPSPTAGSMERMVNDIQARAVELEDLVKHRTYEVQVVPYNSQGDGTPSRPVQVEVGVAFPTGEPRNVQAEAASSTEIRLSWQPPPKDKQNGDILGYKVGFGLLGSDERGK</sequence>
<feature type="compositionally biased region" description="Polar residues" evidence="12">
    <location>
        <begin position="2295"/>
        <end position="2305"/>
    </location>
</feature>
<dbReference type="PANTHER" id="PTHR44170">
    <property type="entry name" value="PROTEIN SIDEKICK"/>
    <property type="match status" value="1"/>
</dbReference>
<dbReference type="InterPro" id="IPR001584">
    <property type="entry name" value="Integrase_cat-core"/>
</dbReference>
<keyword evidence="5" id="KW-0130">Cell adhesion</keyword>
<dbReference type="SMART" id="SM00406">
    <property type="entry name" value="IGv"/>
    <property type="match status" value="2"/>
</dbReference>
<evidence type="ECO:0000256" key="4">
    <source>
        <dbReference type="ARBA" id="ARBA00022737"/>
    </source>
</evidence>
<dbReference type="InterPro" id="IPR007110">
    <property type="entry name" value="Ig-like_dom"/>
</dbReference>
<keyword evidence="8" id="KW-1015">Disulfide bond</keyword>
<dbReference type="SUPFAM" id="SSF50630">
    <property type="entry name" value="Acid proteases"/>
    <property type="match status" value="1"/>
</dbReference>
<evidence type="ECO:0000259" key="15">
    <source>
        <dbReference type="PROSITE" id="PS50994"/>
    </source>
</evidence>
<evidence type="ECO:0000256" key="6">
    <source>
        <dbReference type="ARBA" id="ARBA00022989"/>
    </source>
</evidence>
<dbReference type="Gene3D" id="2.60.40.10">
    <property type="entry name" value="Immunoglobulins"/>
    <property type="match status" value="16"/>
</dbReference>
<dbReference type="GO" id="GO:0042575">
    <property type="term" value="C:DNA polymerase complex"/>
    <property type="evidence" value="ECO:0007669"/>
    <property type="project" value="UniProtKB-ARBA"/>
</dbReference>
<protein>
    <submittedName>
        <fullName evidence="16">Protein sidekick</fullName>
    </submittedName>
</protein>
<dbReference type="SMART" id="SM00060">
    <property type="entry name" value="FN3"/>
    <property type="match status" value="8"/>
</dbReference>
<evidence type="ECO:0000313" key="16">
    <source>
        <dbReference type="EMBL" id="KAF0292291.1"/>
    </source>
</evidence>
<dbReference type="InterPro" id="IPR003599">
    <property type="entry name" value="Ig_sub"/>
</dbReference>
<dbReference type="GO" id="GO:0098609">
    <property type="term" value="P:cell-cell adhesion"/>
    <property type="evidence" value="ECO:0007669"/>
    <property type="project" value="TreeGrafter"/>
</dbReference>
<keyword evidence="6" id="KW-1133">Transmembrane helix</keyword>
<dbReference type="InterPro" id="IPR013783">
    <property type="entry name" value="Ig-like_fold"/>
</dbReference>
<feature type="domain" description="Fibronectin type-III" evidence="14">
    <location>
        <begin position="2117"/>
        <end position="2210"/>
    </location>
</feature>
<feature type="domain" description="Integrase catalytic" evidence="15">
    <location>
        <begin position="935"/>
        <end position="1111"/>
    </location>
</feature>
<dbReference type="InterPro" id="IPR036179">
    <property type="entry name" value="Ig-like_dom_sf"/>
</dbReference>
<comment type="caution">
    <text evidence="16">The sequence shown here is derived from an EMBL/GenBank/DDBJ whole genome shotgun (WGS) entry which is preliminary data.</text>
</comment>
<evidence type="ECO:0000256" key="7">
    <source>
        <dbReference type="ARBA" id="ARBA00023136"/>
    </source>
</evidence>
<evidence type="ECO:0000256" key="8">
    <source>
        <dbReference type="ARBA" id="ARBA00023157"/>
    </source>
</evidence>
<reference evidence="16 17" key="1">
    <citation type="submission" date="2019-07" db="EMBL/GenBank/DDBJ databases">
        <title>Draft genome assembly of a fouling barnacle, Amphibalanus amphitrite (Darwin, 1854): The first reference genome for Thecostraca.</title>
        <authorList>
            <person name="Kim W."/>
        </authorList>
    </citation>
    <scope>NUCLEOTIDE SEQUENCE [LARGE SCALE GENOMIC DNA]</scope>
    <source>
        <strain evidence="16">SNU_AA5</strain>
        <tissue evidence="16">Soma without cirri and trophi</tissue>
    </source>
</reference>
<dbReference type="InterPro" id="IPR043502">
    <property type="entry name" value="DNA/RNA_pol_sf"/>
</dbReference>
<dbReference type="GO" id="GO:0003676">
    <property type="term" value="F:nucleic acid binding"/>
    <property type="evidence" value="ECO:0007669"/>
    <property type="project" value="InterPro"/>
</dbReference>
<organism evidence="16 17">
    <name type="scientific">Amphibalanus amphitrite</name>
    <name type="common">Striped barnacle</name>
    <name type="synonym">Balanus amphitrite</name>
    <dbReference type="NCBI Taxonomy" id="1232801"/>
    <lineage>
        <taxon>Eukaryota</taxon>
        <taxon>Metazoa</taxon>
        <taxon>Ecdysozoa</taxon>
        <taxon>Arthropoda</taxon>
        <taxon>Crustacea</taxon>
        <taxon>Multicrustacea</taxon>
        <taxon>Cirripedia</taxon>
        <taxon>Thoracica</taxon>
        <taxon>Thoracicalcarea</taxon>
        <taxon>Balanomorpha</taxon>
        <taxon>Balanoidea</taxon>
        <taxon>Balanidae</taxon>
        <taxon>Amphibalaninae</taxon>
        <taxon>Amphibalanus</taxon>
    </lineage>
</organism>
<feature type="domain" description="Fibronectin type-III" evidence="14">
    <location>
        <begin position="2215"/>
        <end position="2311"/>
    </location>
</feature>
<evidence type="ECO:0000256" key="11">
    <source>
        <dbReference type="ARBA" id="ARBA00061621"/>
    </source>
</evidence>
<feature type="domain" description="Fibronectin type-III" evidence="14">
    <location>
        <begin position="2018"/>
        <end position="2113"/>
    </location>
</feature>
<evidence type="ECO:0000256" key="12">
    <source>
        <dbReference type="SAM" id="MobiDB-lite"/>
    </source>
</evidence>
<dbReference type="Gene3D" id="3.10.10.10">
    <property type="entry name" value="HIV Type 1 Reverse Transcriptase, subunit A, domain 1"/>
    <property type="match status" value="1"/>
</dbReference>
<dbReference type="GO" id="GO:0015074">
    <property type="term" value="P:DNA integration"/>
    <property type="evidence" value="ECO:0007669"/>
    <property type="project" value="InterPro"/>
</dbReference>
<evidence type="ECO:0000313" key="17">
    <source>
        <dbReference type="Proteomes" id="UP000440578"/>
    </source>
</evidence>
<keyword evidence="7" id="KW-0472">Membrane</keyword>